<feature type="domain" description="C2H2-type" evidence="12">
    <location>
        <begin position="728"/>
        <end position="752"/>
    </location>
</feature>
<feature type="domain" description="ZAD" evidence="13">
    <location>
        <begin position="84"/>
        <end position="161"/>
    </location>
</feature>
<evidence type="ECO:0000256" key="6">
    <source>
        <dbReference type="ARBA" id="ARBA00022833"/>
    </source>
</evidence>
<dbReference type="PROSITE" id="PS51915">
    <property type="entry name" value="ZAD"/>
    <property type="match status" value="1"/>
</dbReference>
<comment type="subcellular location">
    <subcellularLocation>
        <location evidence="1">Nucleus</location>
    </subcellularLocation>
</comment>
<evidence type="ECO:0000256" key="5">
    <source>
        <dbReference type="ARBA" id="ARBA00022771"/>
    </source>
</evidence>
<dbReference type="PANTHER" id="PTHR23226">
    <property type="entry name" value="ZINC FINGER AND SCAN DOMAIN-CONTAINING"/>
    <property type="match status" value="1"/>
</dbReference>
<name>A0AAW2HHP2_9NEOP</name>
<dbReference type="GO" id="GO:0000981">
    <property type="term" value="F:DNA-binding transcription factor activity, RNA polymerase II-specific"/>
    <property type="evidence" value="ECO:0007669"/>
    <property type="project" value="TreeGrafter"/>
</dbReference>
<evidence type="ECO:0000256" key="9">
    <source>
        <dbReference type="ARBA" id="ARBA00023242"/>
    </source>
</evidence>
<reference evidence="14" key="1">
    <citation type="journal article" date="2024" name="Gigascience">
        <title>Chromosome-level genome of the poultry shaft louse Menopon gallinae provides insight into the host-switching and adaptive evolution of parasitic lice.</title>
        <authorList>
            <person name="Xu Y."/>
            <person name="Ma L."/>
            <person name="Liu S."/>
            <person name="Liang Y."/>
            <person name="Liu Q."/>
            <person name="He Z."/>
            <person name="Tian L."/>
            <person name="Duan Y."/>
            <person name="Cai W."/>
            <person name="Li H."/>
            <person name="Song F."/>
        </authorList>
    </citation>
    <scope>NUCLEOTIDE SEQUENCE</scope>
    <source>
        <strain evidence="14">Cailab_2023a</strain>
    </source>
</reference>
<dbReference type="InterPro" id="IPR036236">
    <property type="entry name" value="Znf_C2H2_sf"/>
</dbReference>
<keyword evidence="6 11" id="KW-0862">Zinc</keyword>
<keyword evidence="4" id="KW-0677">Repeat</keyword>
<keyword evidence="9" id="KW-0539">Nucleus</keyword>
<evidence type="ECO:0000256" key="4">
    <source>
        <dbReference type="ARBA" id="ARBA00022737"/>
    </source>
</evidence>
<dbReference type="FunFam" id="3.30.160.60:FF:000017">
    <property type="entry name" value="zinc finger protein 62 homolog"/>
    <property type="match status" value="1"/>
</dbReference>
<keyword evidence="7" id="KW-0805">Transcription regulation</keyword>
<dbReference type="SMART" id="SM00355">
    <property type="entry name" value="ZnF_C2H2"/>
    <property type="match status" value="13"/>
</dbReference>
<evidence type="ECO:0000256" key="7">
    <source>
        <dbReference type="ARBA" id="ARBA00023015"/>
    </source>
</evidence>
<keyword evidence="3 11" id="KW-0479">Metal-binding</keyword>
<dbReference type="GO" id="GO:0005634">
    <property type="term" value="C:nucleus"/>
    <property type="evidence" value="ECO:0007669"/>
    <property type="project" value="UniProtKB-SubCell"/>
</dbReference>
<evidence type="ECO:0000256" key="1">
    <source>
        <dbReference type="ARBA" id="ARBA00004123"/>
    </source>
</evidence>
<feature type="domain" description="C2H2-type" evidence="12">
    <location>
        <begin position="463"/>
        <end position="490"/>
    </location>
</feature>
<dbReference type="PROSITE" id="PS00028">
    <property type="entry name" value="ZINC_FINGER_C2H2_1"/>
    <property type="match status" value="7"/>
</dbReference>
<keyword evidence="5 10" id="KW-0863">Zinc-finger</keyword>
<dbReference type="Pfam" id="PF00096">
    <property type="entry name" value="zf-C2H2"/>
    <property type="match status" value="1"/>
</dbReference>
<comment type="caution">
    <text evidence="14">The sequence shown here is derived from an EMBL/GenBank/DDBJ whole genome shotgun (WGS) entry which is preliminary data.</text>
</comment>
<evidence type="ECO:0000256" key="8">
    <source>
        <dbReference type="ARBA" id="ARBA00023163"/>
    </source>
</evidence>
<protein>
    <submittedName>
        <fullName evidence="14">Uncharacterized protein</fullName>
    </submittedName>
</protein>
<feature type="domain" description="C2H2-type" evidence="12">
    <location>
        <begin position="629"/>
        <end position="651"/>
    </location>
</feature>
<evidence type="ECO:0000259" key="12">
    <source>
        <dbReference type="PROSITE" id="PS50157"/>
    </source>
</evidence>
<dbReference type="Pfam" id="PF07776">
    <property type="entry name" value="zf-AD"/>
    <property type="match status" value="1"/>
</dbReference>
<feature type="binding site" evidence="11">
    <location>
        <position position="137"/>
    </location>
    <ligand>
        <name>Zn(2+)</name>
        <dbReference type="ChEBI" id="CHEBI:29105"/>
    </ligand>
</feature>
<dbReference type="EMBL" id="JARGDH010000004">
    <property type="protein sequence ID" value="KAL0269325.1"/>
    <property type="molecule type" value="Genomic_DNA"/>
</dbReference>
<proteinExistence type="inferred from homology"/>
<feature type="domain" description="C2H2-type" evidence="12">
    <location>
        <begin position="491"/>
        <end position="518"/>
    </location>
</feature>
<dbReference type="SMART" id="SM00868">
    <property type="entry name" value="zf-AD"/>
    <property type="match status" value="1"/>
</dbReference>
<keyword evidence="8" id="KW-0804">Transcription</keyword>
<feature type="domain" description="C2H2-type" evidence="12">
    <location>
        <begin position="601"/>
        <end position="628"/>
    </location>
</feature>
<evidence type="ECO:0000313" key="14">
    <source>
        <dbReference type="EMBL" id="KAL0269325.1"/>
    </source>
</evidence>
<dbReference type="InterPro" id="IPR013087">
    <property type="entry name" value="Znf_C2H2_type"/>
</dbReference>
<feature type="binding site" evidence="11">
    <location>
        <position position="86"/>
    </location>
    <ligand>
        <name>Zn(2+)</name>
        <dbReference type="ChEBI" id="CHEBI:29105"/>
    </ligand>
</feature>
<feature type="domain" description="C2H2-type" evidence="12">
    <location>
        <begin position="432"/>
        <end position="460"/>
    </location>
</feature>
<dbReference type="InterPro" id="IPR012934">
    <property type="entry name" value="Znf_AD"/>
</dbReference>
<accession>A0AAW2HHP2</accession>
<evidence type="ECO:0000259" key="13">
    <source>
        <dbReference type="PROSITE" id="PS51915"/>
    </source>
</evidence>
<comment type="similarity">
    <text evidence="2">Belongs to the krueppel C2H2-type zinc-finger protein family.</text>
</comment>
<feature type="domain" description="C2H2-type" evidence="12">
    <location>
        <begin position="405"/>
        <end position="432"/>
    </location>
</feature>
<evidence type="ECO:0000256" key="2">
    <source>
        <dbReference type="ARBA" id="ARBA00006991"/>
    </source>
</evidence>
<dbReference type="GO" id="GO:0008270">
    <property type="term" value="F:zinc ion binding"/>
    <property type="evidence" value="ECO:0007669"/>
    <property type="project" value="UniProtKB-UniRule"/>
</dbReference>
<dbReference type="PANTHER" id="PTHR23226:SF416">
    <property type="entry name" value="FI01424P"/>
    <property type="match status" value="1"/>
</dbReference>
<evidence type="ECO:0000256" key="10">
    <source>
        <dbReference type="PROSITE-ProRule" id="PRU00042"/>
    </source>
</evidence>
<gene>
    <name evidence="14" type="ORF">PYX00_007104</name>
</gene>
<feature type="binding site" evidence="11">
    <location>
        <position position="134"/>
    </location>
    <ligand>
        <name>Zn(2+)</name>
        <dbReference type="ChEBI" id="CHEBI:29105"/>
    </ligand>
</feature>
<dbReference type="AlphaFoldDB" id="A0AAW2HHP2"/>
<organism evidence="14">
    <name type="scientific">Menopon gallinae</name>
    <name type="common">poultry shaft louse</name>
    <dbReference type="NCBI Taxonomy" id="328185"/>
    <lineage>
        <taxon>Eukaryota</taxon>
        <taxon>Metazoa</taxon>
        <taxon>Ecdysozoa</taxon>
        <taxon>Arthropoda</taxon>
        <taxon>Hexapoda</taxon>
        <taxon>Insecta</taxon>
        <taxon>Pterygota</taxon>
        <taxon>Neoptera</taxon>
        <taxon>Paraneoptera</taxon>
        <taxon>Psocodea</taxon>
        <taxon>Troctomorpha</taxon>
        <taxon>Phthiraptera</taxon>
        <taxon>Amblycera</taxon>
        <taxon>Menoponidae</taxon>
        <taxon>Menopon</taxon>
    </lineage>
</organism>
<dbReference type="GO" id="GO:0000978">
    <property type="term" value="F:RNA polymerase II cis-regulatory region sequence-specific DNA binding"/>
    <property type="evidence" value="ECO:0007669"/>
    <property type="project" value="TreeGrafter"/>
</dbReference>
<dbReference type="PROSITE" id="PS50157">
    <property type="entry name" value="ZINC_FINGER_C2H2_2"/>
    <property type="match status" value="7"/>
</dbReference>
<evidence type="ECO:0000256" key="11">
    <source>
        <dbReference type="PROSITE-ProRule" id="PRU01263"/>
    </source>
</evidence>
<dbReference type="Gene3D" id="3.40.1800.20">
    <property type="match status" value="1"/>
</dbReference>
<feature type="binding site" evidence="11">
    <location>
        <position position="89"/>
    </location>
    <ligand>
        <name>Zn(2+)</name>
        <dbReference type="ChEBI" id="CHEBI:29105"/>
    </ligand>
</feature>
<dbReference type="SUPFAM" id="SSF57716">
    <property type="entry name" value="Glucocorticoid receptor-like (DNA-binding domain)"/>
    <property type="match status" value="1"/>
</dbReference>
<dbReference type="Gene3D" id="3.30.160.60">
    <property type="entry name" value="Classic Zinc Finger"/>
    <property type="match status" value="4"/>
</dbReference>
<evidence type="ECO:0000256" key="3">
    <source>
        <dbReference type="ARBA" id="ARBA00022723"/>
    </source>
</evidence>
<sequence length="755" mass="87451">MTTLSSAAVSNSFVSNDICSDITTLTEGNVGTIGEPLKPDNVSVMQIQVSMPVNTELETIGDKRLSNVYITLPMGSVVKYAMNYVCRLCGEVIDENSAVNIFLGDQFQENLVYKINKYLPIVVYETDPFPKTVCQTCVTKINQFHDLVEKCVIVEAQLQQTYVFDERYLDELNKKLDQKLSPEVSKQETKTSDELYQMNDFNMEGLVENQLDGSENSDEAMKCSIKPGNSQEDKAELMCRFCQTPVADEKDCSDHWESHYNDLNELQCLFCDHREDSKPGLENHIKTHFKESKVNSRDKTKARQQKFLKNRMKMCTKLMCCRKCKQNLDCVEVAVEHCLKHKPANVKFYPCVLCVNGIGKSKLKEHVSTHYPVMSKTILSCDICNNLYPDEKTLKYHRCSKLRKFKCSQCKQGFKSEDRLKFHEDFHRTKSTFCDICKKDFKFESRIYLHFAGVHNGIREKPYCCDVCGKTFTWLTLLNSHKRTHTNERPFKCTKCDARFCNKYSLDGHMPSHEDHPQMYCDKCDYHTGRKQNLQNHVNRFHKEISSSQMCISCKICNEIFPNRHHVDVEGHSSKHDQSEINALMSCGSELFEELMVTKLYQCERCERCFTTVDHLTQHRTGHTSSDIYQCRLCDTGFAKHDLLVKHQKVHVQITSQYNSKLSVLIVISCDICGMECVDYRQLLNHKGRANCMMKKITGTLRPRKVLIKKHLQPLKTHQLFINSNGLFECPNCQRTYKNRRRYRLHLATHSNIVL</sequence>
<dbReference type="SUPFAM" id="SSF57667">
    <property type="entry name" value="beta-beta-alpha zinc fingers"/>
    <property type="match status" value="3"/>
</dbReference>